<dbReference type="GeneID" id="65563421"/>
<name>A0A8F5BPF2_SACSH</name>
<gene>
    <name evidence="2" type="ORF">J5U23_01914</name>
</gene>
<dbReference type="RefSeq" id="WP_218265994.1">
    <property type="nucleotide sequence ID" value="NZ_CP077717.1"/>
</dbReference>
<feature type="transmembrane region" description="Helical" evidence="1">
    <location>
        <begin position="140"/>
        <end position="160"/>
    </location>
</feature>
<keyword evidence="1" id="KW-0812">Transmembrane</keyword>
<dbReference type="Pfam" id="PF06157">
    <property type="entry name" value="DUF973"/>
    <property type="match status" value="1"/>
</dbReference>
<evidence type="ECO:0000256" key="1">
    <source>
        <dbReference type="SAM" id="Phobius"/>
    </source>
</evidence>
<dbReference type="AlphaFoldDB" id="A0A8F5BPF2"/>
<dbReference type="KEGG" id="sshi:J5U23_01914"/>
<feature type="transmembrane region" description="Helical" evidence="1">
    <location>
        <begin position="20"/>
        <end position="51"/>
    </location>
</feature>
<sequence length="286" mass="31174">MSTGSIDVQALRQLKDSALWFTVIIFLSTIFISVDGFMPLLIVSTILLFIVGLSKLRHAFETFEIAGKNVGYGFAGLEIILVGFIIEVIGSILPIVRLVLVGRVISVFGGILVFIASLLIGIALYNLGKFYNSELLKVGGIIEIIPVISFIGWILVYVSVDEIVRRLTGGFITYPQRQFGGYGESLSTLQNQSFVEVYQIGIGEMKANGEVKFTLYSSTNIKIVSASLEGTNYTSNSIVPESLNPGNNNVTVIFPPLSGMIPNNNYNLILTLSNGQSVKIIVTYKN</sequence>
<protein>
    <recommendedName>
        <fullName evidence="4">DUF973 family protein</fullName>
    </recommendedName>
</protein>
<evidence type="ECO:0000313" key="2">
    <source>
        <dbReference type="EMBL" id="QXJ29045.1"/>
    </source>
</evidence>
<keyword evidence="1" id="KW-0472">Membrane</keyword>
<evidence type="ECO:0008006" key="4">
    <source>
        <dbReference type="Google" id="ProtNLM"/>
    </source>
</evidence>
<feature type="transmembrane region" description="Helical" evidence="1">
    <location>
        <begin position="105"/>
        <end position="128"/>
    </location>
</feature>
<keyword evidence="1" id="KW-1133">Transmembrane helix</keyword>
<organism evidence="2 3">
    <name type="scientific">Saccharolobus shibatae (strain ATCC 51178 / DSM 5389 / JCM 8931 / NBRC 15437 / B12)</name>
    <name type="common">Sulfolobus shibatae</name>
    <dbReference type="NCBI Taxonomy" id="523848"/>
    <lineage>
        <taxon>Archaea</taxon>
        <taxon>Thermoproteota</taxon>
        <taxon>Thermoprotei</taxon>
        <taxon>Sulfolobales</taxon>
        <taxon>Sulfolobaceae</taxon>
        <taxon>Saccharolobus</taxon>
    </lineage>
</organism>
<dbReference type="Proteomes" id="UP000694018">
    <property type="component" value="Chromosome"/>
</dbReference>
<accession>A0A8F5BPF2</accession>
<dbReference type="OrthoDB" id="43689at2157"/>
<proteinExistence type="predicted"/>
<feature type="transmembrane region" description="Helical" evidence="1">
    <location>
        <begin position="72"/>
        <end position="93"/>
    </location>
</feature>
<dbReference type="EMBL" id="CP077717">
    <property type="protein sequence ID" value="QXJ29045.1"/>
    <property type="molecule type" value="Genomic_DNA"/>
</dbReference>
<reference evidence="2" key="1">
    <citation type="journal article" date="2021" name="Environ. Microbiol.">
        <title>New insights into the diversity and evolution of the archaeal mobilome from three complete genomes of Saccharolobus shibatae.</title>
        <authorList>
            <person name="Medvedeva S."/>
            <person name="Brandt D."/>
            <person name="Cvirkaite-Krupovic V."/>
            <person name="Liu Y."/>
            <person name="Severinov K."/>
            <person name="Ishino S."/>
            <person name="Ishino Y."/>
            <person name="Prangishvili D."/>
            <person name="Kalinowski J."/>
            <person name="Krupovic M."/>
        </authorList>
    </citation>
    <scope>NUCLEOTIDE SEQUENCE</scope>
    <source>
        <strain evidence="2">B12</strain>
    </source>
</reference>
<dbReference type="InterPro" id="IPR009321">
    <property type="entry name" value="DUF973"/>
</dbReference>
<evidence type="ECO:0000313" key="3">
    <source>
        <dbReference type="Proteomes" id="UP000694018"/>
    </source>
</evidence>